<reference evidence="2 3" key="1">
    <citation type="journal article" date="2020" name="Biotechnol. Biofuels">
        <title>New insights from the biogas microbiome by comprehensive genome-resolved metagenomics of nearly 1600 species originating from multiple anaerobic digesters.</title>
        <authorList>
            <person name="Campanaro S."/>
            <person name="Treu L."/>
            <person name="Rodriguez-R L.M."/>
            <person name="Kovalovszki A."/>
            <person name="Ziels R.M."/>
            <person name="Maus I."/>
            <person name="Zhu X."/>
            <person name="Kougias P.G."/>
            <person name="Basile A."/>
            <person name="Luo G."/>
            <person name="Schluter A."/>
            <person name="Konstantinidis K.T."/>
            <person name="Angelidaki I."/>
        </authorList>
    </citation>
    <scope>NUCLEOTIDE SEQUENCE [LARGE SCALE GENOMIC DNA]</scope>
    <source>
        <strain evidence="2">AS19jrsBPTG_9</strain>
    </source>
</reference>
<keyword evidence="1" id="KW-0812">Transmembrane</keyword>
<dbReference type="Proteomes" id="UP000564033">
    <property type="component" value="Unassembled WGS sequence"/>
</dbReference>
<accession>A0A847VDS1</accession>
<evidence type="ECO:0008006" key="4">
    <source>
        <dbReference type="Google" id="ProtNLM"/>
    </source>
</evidence>
<keyword evidence="1" id="KW-0472">Membrane</keyword>
<evidence type="ECO:0000313" key="3">
    <source>
        <dbReference type="Proteomes" id="UP000564033"/>
    </source>
</evidence>
<comment type="caution">
    <text evidence="2">The sequence shown here is derived from an EMBL/GenBank/DDBJ whole genome shotgun (WGS) entry which is preliminary data.</text>
</comment>
<protein>
    <recommendedName>
        <fullName evidence="4">TrbC/VirB2 family protein</fullName>
    </recommendedName>
</protein>
<feature type="transmembrane region" description="Helical" evidence="1">
    <location>
        <begin position="73"/>
        <end position="98"/>
    </location>
</feature>
<evidence type="ECO:0000313" key="2">
    <source>
        <dbReference type="EMBL" id="NLZ24621.1"/>
    </source>
</evidence>
<gene>
    <name evidence="2" type="ORF">GX888_02680</name>
</gene>
<name>A0A847VDS1_9BACT</name>
<evidence type="ECO:0000256" key="1">
    <source>
        <dbReference type="SAM" id="Phobius"/>
    </source>
</evidence>
<keyword evidence="1" id="KW-1133">Transmembrane helix</keyword>
<dbReference type="EMBL" id="JAAZIL010000065">
    <property type="protein sequence ID" value="NLZ24621.1"/>
    <property type="molecule type" value="Genomic_DNA"/>
</dbReference>
<feature type="transmembrane region" description="Helical" evidence="1">
    <location>
        <begin position="34"/>
        <end position="52"/>
    </location>
</feature>
<organism evidence="2 3">
    <name type="scientific">Candidatus Dojkabacteria bacterium</name>
    <dbReference type="NCBI Taxonomy" id="2099670"/>
    <lineage>
        <taxon>Bacteria</taxon>
        <taxon>Candidatus Dojkabacteria</taxon>
    </lineage>
</organism>
<dbReference type="InterPro" id="IPR043993">
    <property type="entry name" value="T4SS_pilin"/>
</dbReference>
<proteinExistence type="predicted"/>
<dbReference type="Pfam" id="PF18895">
    <property type="entry name" value="T4SS_pilin"/>
    <property type="match status" value="1"/>
</dbReference>
<dbReference type="AlphaFoldDB" id="A0A847VDS1"/>
<sequence length="105" mass="11517">MINSVMSYFVTKVYAADTQEPPQLGELFNSLDNIIQWIHPIGVVIASAILILGGYMWMTSGGDPNRKQQAQGVLTWGIAGLVFLFLVRGLIIFISRFLSPGFTGP</sequence>